<proteinExistence type="predicted"/>
<reference evidence="2 3" key="1">
    <citation type="submission" date="2020-11" db="EMBL/GenBank/DDBJ databases">
        <authorList>
            <person name="Kim M.K."/>
        </authorList>
    </citation>
    <scope>NUCLEOTIDE SEQUENCE [LARGE SCALE GENOMIC DNA]</scope>
    <source>
        <strain evidence="2 3">BT662</strain>
    </source>
</reference>
<dbReference type="PANTHER" id="PTHR37841">
    <property type="entry name" value="GLR2918 PROTEIN"/>
    <property type="match status" value="1"/>
</dbReference>
<dbReference type="Pfam" id="PF14903">
    <property type="entry name" value="WG_beta_rep"/>
    <property type="match status" value="3"/>
</dbReference>
<dbReference type="Proteomes" id="UP000618931">
    <property type="component" value="Unassembled WGS sequence"/>
</dbReference>
<keyword evidence="1" id="KW-0732">Signal</keyword>
<name>A0ABS0I449_9BACT</name>
<dbReference type="RefSeq" id="WP_196292818.1">
    <property type="nucleotide sequence ID" value="NZ_JADQDM010000003.1"/>
</dbReference>
<comment type="caution">
    <text evidence="2">The sequence shown here is derived from an EMBL/GenBank/DDBJ whole genome shotgun (WGS) entry which is preliminary data.</text>
</comment>
<dbReference type="EMBL" id="JADQDM010000003">
    <property type="protein sequence ID" value="MBF9221372.1"/>
    <property type="molecule type" value="Genomic_DNA"/>
</dbReference>
<gene>
    <name evidence="2" type="ORF">I2H31_09670</name>
</gene>
<protein>
    <submittedName>
        <fullName evidence="2">WG repeat-containing protein</fullName>
    </submittedName>
</protein>
<feature type="chain" id="PRO_5045557682" evidence="1">
    <location>
        <begin position="20"/>
        <end position="324"/>
    </location>
</feature>
<evidence type="ECO:0000313" key="2">
    <source>
        <dbReference type="EMBL" id="MBF9221372.1"/>
    </source>
</evidence>
<dbReference type="InterPro" id="IPR032774">
    <property type="entry name" value="WG_beta_rep"/>
</dbReference>
<sequence>MKSLLLLSLAFALSANASAQKLEPALIQTMGGEKIGYKNPAGQVVIKPRFEEANVFLNGYATVSIGGRWGIIDSTGREILPLKYRDLDYFAEGLAGASMDGKKFGFVNTAGTVVIPFSFDGVGGFSEGRATAILGRKCALINKKGTLLTPYKYQGIEPMQGGIARVCLRNDSPDGVEHSNFWGFIDANGREISKLNCYGHDSKNIGNGFAIACVKLPEAQRTQYTDYASALLDKTGRVVIPFSAGYNFDSWTAKYLQVQKGFPHGVVDYTGKVVLAPNFWQITDFVYGKDGKSLAKAFTSERDFFYVNREYRCEEYDRVKCPEY</sequence>
<organism evidence="2 3">
    <name type="scientific">Hymenobacter ruricola</name>
    <dbReference type="NCBI Taxonomy" id="2791023"/>
    <lineage>
        <taxon>Bacteria</taxon>
        <taxon>Pseudomonadati</taxon>
        <taxon>Bacteroidota</taxon>
        <taxon>Cytophagia</taxon>
        <taxon>Cytophagales</taxon>
        <taxon>Hymenobacteraceae</taxon>
        <taxon>Hymenobacter</taxon>
    </lineage>
</organism>
<accession>A0ABS0I449</accession>
<dbReference type="PANTHER" id="PTHR37841:SF1">
    <property type="entry name" value="DUF3298 DOMAIN-CONTAINING PROTEIN"/>
    <property type="match status" value="1"/>
</dbReference>
<feature type="signal peptide" evidence="1">
    <location>
        <begin position="1"/>
        <end position="19"/>
    </location>
</feature>
<evidence type="ECO:0000313" key="3">
    <source>
        <dbReference type="Proteomes" id="UP000618931"/>
    </source>
</evidence>
<evidence type="ECO:0000256" key="1">
    <source>
        <dbReference type="SAM" id="SignalP"/>
    </source>
</evidence>
<keyword evidence="3" id="KW-1185">Reference proteome</keyword>